<dbReference type="Proteomes" id="UP000003613">
    <property type="component" value="Unassembled WGS sequence"/>
</dbReference>
<dbReference type="Gene3D" id="1.25.40.620">
    <property type="match status" value="1"/>
</dbReference>
<comment type="caution">
    <text evidence="3">The sequence shown here is derived from an EMBL/GenBank/DDBJ whole genome shotgun (WGS) entry which is preliminary data.</text>
</comment>
<proteinExistence type="predicted"/>
<dbReference type="InterPro" id="IPR027417">
    <property type="entry name" value="P-loop_NTPase"/>
</dbReference>
<organism evidence="3 4">
    <name type="scientific">Microcystis aeruginosa PCC 9807</name>
    <dbReference type="NCBI Taxonomy" id="1160283"/>
    <lineage>
        <taxon>Bacteria</taxon>
        <taxon>Bacillati</taxon>
        <taxon>Cyanobacteriota</taxon>
        <taxon>Cyanophyceae</taxon>
        <taxon>Oscillatoriophycideae</taxon>
        <taxon>Chroococcales</taxon>
        <taxon>Microcystaceae</taxon>
        <taxon>Microcystis</taxon>
    </lineage>
</organism>
<dbReference type="PROSITE" id="PS50837">
    <property type="entry name" value="NACHT"/>
    <property type="match status" value="1"/>
</dbReference>
<dbReference type="SUPFAM" id="SSF52540">
    <property type="entry name" value="P-loop containing nucleoside triphosphate hydrolases"/>
    <property type="match status" value="1"/>
</dbReference>
<dbReference type="Pfam" id="PF05729">
    <property type="entry name" value="NACHT"/>
    <property type="match status" value="1"/>
</dbReference>
<dbReference type="SUPFAM" id="SSF140869">
    <property type="entry name" value="GUN4-like"/>
    <property type="match status" value="1"/>
</dbReference>
<dbReference type="CDD" id="cd16383">
    <property type="entry name" value="GUN4"/>
    <property type="match status" value="1"/>
</dbReference>
<dbReference type="Gene3D" id="3.40.50.300">
    <property type="entry name" value="P-loop containing nucleotide triphosphate hydrolases"/>
    <property type="match status" value="1"/>
</dbReference>
<gene>
    <name evidence="3" type="ORF">MICAF_3830004</name>
</gene>
<dbReference type="AlphaFoldDB" id="I4H8G0"/>
<sequence>MDDKTAKPEESESEEKKESDFDQEKEQAQVWTGKITAFVAHQLRTSAPSLPIIGGSITGILTWLSQHDTVKAIIVGGVTFIVTGFFTYGSAWSKAFLEVARTKGKDHGKDSALSFFVWLDKGLEKIRWQLANPDGKYLIKLRDSDCRYDDIEGIEDAIFGFSTPELEEIFINLDLSQLELRSEEESKGTQDDIWDLLRRAKKRTNLRLLILAPGGRGKTTLLRHLAYNYALKQPKQNAPFLIPVFLRLRRWQEVITTTEELDLPTLIERHLKQDISQELDLPQNWAKSYLTRQQMLVMFDGFDEIKPEYAEKVSQWIGKQWHDFRQNYFILTSRPKGYQAFSSEHKPRQKVFINEFTDQNIQDFVYKWYFWQEQETRVRRSLKAKQEAADNKAKDLINQLFALDDSGESSTLLALARNPLNLNMIVQLHRANFGSGQQLPQQRVDLFRRIFDLQLITRPQARGIDMILDNNEENHRQRVLQQLALKMGNTTTIEYSELLSSTQNFIQELGYPESTSAKDFVERLIHVSELILKKDEYYEFAHNLFQSYLIALEVKRLKQENLLKENWEQNLWYEACIMYATLLTNPTDFIVYFYNQSNPKAQGLAERCYWELPVKKRRRLELLEQKRQTSLFTQLETYLKNGQWREADEETMRLMLLIAKREDEGWLDEESINNFPCEELRTIDKLWVDNSGGKFGFSVQKKVWLDCGGVPGEYDYDVYKKFADEVGWRRGGDLLSYDELTFLLNSSKQAHLPAVRFYYRRVSVASIEVGWSDDGRRYRSVGSISDGRKVSFLAQRLVTCNISQI</sequence>
<feature type="region of interest" description="Disordered" evidence="1">
    <location>
        <begin position="1"/>
        <end position="24"/>
    </location>
</feature>
<evidence type="ECO:0000313" key="3">
    <source>
        <dbReference type="EMBL" id="CCI18334.1"/>
    </source>
</evidence>
<dbReference type="InterPro" id="IPR037215">
    <property type="entry name" value="GUN4-like_sf"/>
</dbReference>
<accession>I4H8G0</accession>
<evidence type="ECO:0000256" key="1">
    <source>
        <dbReference type="SAM" id="MobiDB-lite"/>
    </source>
</evidence>
<dbReference type="PANTHER" id="PTHR34800">
    <property type="entry name" value="TETRAPYRROLE-BINDING PROTEIN, CHLOROPLASTIC"/>
    <property type="match status" value="1"/>
</dbReference>
<dbReference type="InterPro" id="IPR008629">
    <property type="entry name" value="GUN4-like"/>
</dbReference>
<dbReference type="GO" id="GO:0046906">
    <property type="term" value="F:tetrapyrrole binding"/>
    <property type="evidence" value="ECO:0007669"/>
    <property type="project" value="TreeGrafter"/>
</dbReference>
<dbReference type="Pfam" id="PF05419">
    <property type="entry name" value="GUN4"/>
    <property type="match status" value="1"/>
</dbReference>
<dbReference type="PANTHER" id="PTHR34800:SF1">
    <property type="entry name" value="TETRAPYRROLE-BINDING PROTEIN, CHLOROPLASTIC"/>
    <property type="match status" value="1"/>
</dbReference>
<dbReference type="EMBL" id="CAIM01000316">
    <property type="protein sequence ID" value="CCI18334.1"/>
    <property type="molecule type" value="Genomic_DNA"/>
</dbReference>
<evidence type="ECO:0000259" key="2">
    <source>
        <dbReference type="PROSITE" id="PS50837"/>
    </source>
</evidence>
<dbReference type="Gene3D" id="1.10.10.1770">
    <property type="entry name" value="Gun4-like"/>
    <property type="match status" value="1"/>
</dbReference>
<reference evidence="3 4" key="1">
    <citation type="submission" date="2012-04" db="EMBL/GenBank/DDBJ databases">
        <authorList>
            <person name="Genoscope - CEA"/>
        </authorList>
    </citation>
    <scope>NUCLEOTIDE SEQUENCE [LARGE SCALE GENOMIC DNA]</scope>
    <source>
        <strain evidence="3 4">9807</strain>
    </source>
</reference>
<dbReference type="InterPro" id="IPR007111">
    <property type="entry name" value="NACHT_NTPase"/>
</dbReference>
<protein>
    <recommendedName>
        <fullName evidence="2">NACHT domain-containing protein</fullName>
    </recommendedName>
</protein>
<dbReference type="HOGENOM" id="CLU_009233_0_0_3"/>
<name>I4H8G0_MICAE</name>
<dbReference type="RefSeq" id="WP_002788296.1">
    <property type="nucleotide sequence ID" value="NZ_HE973360.1"/>
</dbReference>
<feature type="domain" description="NACHT" evidence="2">
    <location>
        <begin position="206"/>
        <end position="335"/>
    </location>
</feature>
<evidence type="ECO:0000313" key="4">
    <source>
        <dbReference type="Proteomes" id="UP000003613"/>
    </source>
</evidence>